<feature type="transmembrane region" description="Helical" evidence="6">
    <location>
        <begin position="6"/>
        <end position="26"/>
    </location>
</feature>
<evidence type="ECO:0000313" key="14">
    <source>
        <dbReference type="EMBL" id="CAB5025784.1"/>
    </source>
</evidence>
<dbReference type="AlphaFoldDB" id="A0A6J7VDZ2"/>
<dbReference type="GO" id="GO:0005886">
    <property type="term" value="C:plasma membrane"/>
    <property type="evidence" value="ECO:0007669"/>
    <property type="project" value="UniProtKB-SubCell"/>
</dbReference>
<organism evidence="15">
    <name type="scientific">freshwater metagenome</name>
    <dbReference type="NCBI Taxonomy" id="449393"/>
    <lineage>
        <taxon>unclassified sequences</taxon>
        <taxon>metagenomes</taxon>
        <taxon>ecological metagenomes</taxon>
    </lineage>
</organism>
<sequence length="203" mass="21367">MDLDLLVNILDLTGTFAFALVGARIASDKGLDYGGIAFIAATASLAGGTLRNLLLGERPPWVLHGWLFVGVLLAVVITLGVKRNKPVGRFVLTLDTIGLAVCSVSGAQFALTQNAPFAAAVILGLIGAVTGGLLRDVLCQVEPVLLHRETIGTSCLAGSLVYVSCHYFSVNEVLSVVLASVCVILVRELSIKYDWHLPKVGAK</sequence>
<evidence type="ECO:0000313" key="11">
    <source>
        <dbReference type="EMBL" id="CAB4843298.1"/>
    </source>
</evidence>
<feature type="domain" description="Glycine transporter" evidence="7">
    <location>
        <begin position="93"/>
        <end position="166"/>
    </location>
</feature>
<dbReference type="InterPro" id="IPR005115">
    <property type="entry name" value="Gly_transporter"/>
</dbReference>
<dbReference type="EMBL" id="CAEZUM010000003">
    <property type="protein sequence ID" value="CAB4591966.1"/>
    <property type="molecule type" value="Genomic_DNA"/>
</dbReference>
<comment type="subcellular location">
    <subcellularLocation>
        <location evidence="1">Cell membrane</location>
        <topology evidence="1">Multi-pass membrane protein</topology>
    </subcellularLocation>
</comment>
<reference evidence="15" key="1">
    <citation type="submission" date="2020-05" db="EMBL/GenBank/DDBJ databases">
        <authorList>
            <person name="Chiriac C."/>
            <person name="Salcher M."/>
            <person name="Ghai R."/>
            <person name="Kavagutti S V."/>
        </authorList>
    </citation>
    <scope>NUCLEOTIDE SEQUENCE</scope>
</reference>
<dbReference type="PANTHER" id="PTHR30506:SF3">
    <property type="entry name" value="UPF0126 INNER MEMBRANE PROTEIN YADS-RELATED"/>
    <property type="match status" value="1"/>
</dbReference>
<evidence type="ECO:0000313" key="10">
    <source>
        <dbReference type="EMBL" id="CAB4808612.1"/>
    </source>
</evidence>
<evidence type="ECO:0000256" key="4">
    <source>
        <dbReference type="ARBA" id="ARBA00022989"/>
    </source>
</evidence>
<dbReference type="EMBL" id="CAFBNM010000011">
    <property type="protein sequence ID" value="CAB4959409.1"/>
    <property type="molecule type" value="Genomic_DNA"/>
</dbReference>
<evidence type="ECO:0000256" key="3">
    <source>
        <dbReference type="ARBA" id="ARBA00022692"/>
    </source>
</evidence>
<dbReference type="EMBL" id="CAEZXC010000008">
    <property type="protein sequence ID" value="CAB4668115.1"/>
    <property type="molecule type" value="Genomic_DNA"/>
</dbReference>
<keyword evidence="2" id="KW-1003">Cell membrane</keyword>
<evidence type="ECO:0000256" key="5">
    <source>
        <dbReference type="ARBA" id="ARBA00023136"/>
    </source>
</evidence>
<evidence type="ECO:0000313" key="9">
    <source>
        <dbReference type="EMBL" id="CAB4668115.1"/>
    </source>
</evidence>
<evidence type="ECO:0000313" key="12">
    <source>
        <dbReference type="EMBL" id="CAB4959409.1"/>
    </source>
</evidence>
<evidence type="ECO:0000313" key="15">
    <source>
        <dbReference type="EMBL" id="CAB5075939.1"/>
    </source>
</evidence>
<feature type="transmembrane region" description="Helical" evidence="6">
    <location>
        <begin position="33"/>
        <end position="55"/>
    </location>
</feature>
<feature type="domain" description="Glycine transporter" evidence="7">
    <location>
        <begin position="9"/>
        <end position="79"/>
    </location>
</feature>
<keyword evidence="3 6" id="KW-0812">Transmembrane</keyword>
<keyword evidence="5 6" id="KW-0472">Membrane</keyword>
<proteinExistence type="predicted"/>
<name>A0A6J7VDZ2_9ZZZZ</name>
<gene>
    <name evidence="8" type="ORF">UFOPK1824_00117</name>
    <name evidence="9" type="ORF">UFOPK2340_00246</name>
    <name evidence="10" type="ORF">UFOPK3027_01152</name>
    <name evidence="11" type="ORF">UFOPK3256_01033</name>
    <name evidence="12" type="ORF">UFOPK3827_01129</name>
    <name evidence="13" type="ORF">UFOPK3982_01237</name>
    <name evidence="14" type="ORF">UFOPK4120_01152</name>
    <name evidence="15" type="ORF">UFOPK4404_01367</name>
</gene>
<dbReference type="EMBL" id="CAFBOO010000012">
    <property type="protein sequence ID" value="CAB4992283.1"/>
    <property type="molecule type" value="Genomic_DNA"/>
</dbReference>
<protein>
    <submittedName>
        <fullName evidence="15">Unannotated protein</fullName>
    </submittedName>
</protein>
<dbReference type="EMBL" id="CAFBQY010000018">
    <property type="protein sequence ID" value="CAB5075939.1"/>
    <property type="molecule type" value="Genomic_DNA"/>
</dbReference>
<evidence type="ECO:0000256" key="2">
    <source>
        <dbReference type="ARBA" id="ARBA00022475"/>
    </source>
</evidence>
<dbReference type="EMBL" id="CAFAZW010000015">
    <property type="protein sequence ID" value="CAB4843298.1"/>
    <property type="molecule type" value="Genomic_DNA"/>
</dbReference>
<feature type="transmembrane region" description="Helical" evidence="6">
    <location>
        <begin position="117"/>
        <end position="138"/>
    </location>
</feature>
<evidence type="ECO:0000256" key="6">
    <source>
        <dbReference type="SAM" id="Phobius"/>
    </source>
</evidence>
<evidence type="ECO:0000256" key="1">
    <source>
        <dbReference type="ARBA" id="ARBA00004651"/>
    </source>
</evidence>
<accession>A0A6J7VDZ2</accession>
<dbReference type="PANTHER" id="PTHR30506">
    <property type="entry name" value="INNER MEMBRANE PROTEIN"/>
    <property type="match status" value="1"/>
</dbReference>
<keyword evidence="4 6" id="KW-1133">Transmembrane helix</keyword>
<feature type="transmembrane region" description="Helical" evidence="6">
    <location>
        <begin position="61"/>
        <end position="81"/>
    </location>
</feature>
<dbReference type="EMBL" id="CAFAAN010000010">
    <property type="protein sequence ID" value="CAB4808612.1"/>
    <property type="molecule type" value="Genomic_DNA"/>
</dbReference>
<dbReference type="EMBL" id="CAFBPO010000014">
    <property type="protein sequence ID" value="CAB5025784.1"/>
    <property type="molecule type" value="Genomic_DNA"/>
</dbReference>
<evidence type="ECO:0000313" key="8">
    <source>
        <dbReference type="EMBL" id="CAB4591966.1"/>
    </source>
</evidence>
<evidence type="ECO:0000259" key="7">
    <source>
        <dbReference type="Pfam" id="PF03458"/>
    </source>
</evidence>
<dbReference type="Pfam" id="PF03458">
    <property type="entry name" value="Gly_transporter"/>
    <property type="match status" value="2"/>
</dbReference>
<evidence type="ECO:0000313" key="13">
    <source>
        <dbReference type="EMBL" id="CAB4992283.1"/>
    </source>
</evidence>